<sequence length="324" mass="35851">MYLTGKPGTDGYNNYTYRAVIPVQTLQGGSDLFLISNEGVLYKGSGPDAELELQAEKAVIFTRSLPNDIKNLHRVLIPAGKFMMGDAESIYASMKPVHEVTLSHDFYMTKYEITNAQYAAFLNATGVGEDGKGQVSYPDGKGNEQTEEQALIKIDTDGVNYENGTWKPQDGKDDFPVINVTWYGAKAYADWVGGSLPTDAQWEYACRAGTTTTYSFGDDSNELGTYAWFSYNSGRKTHEVGTKAPNSWGLYDMHGNVNEWCADWFDYYSDDAVTDPTGPATGSFRIARGGSYTGNPQMCSSAYRLNRKPDEINTTYGFRVVFLP</sequence>
<proteinExistence type="predicted"/>
<organism evidence="2 3">
    <name type="scientific">Butyricimonas faecalis</name>
    <dbReference type="NCBI Taxonomy" id="2093856"/>
    <lineage>
        <taxon>Bacteria</taxon>
        <taxon>Pseudomonadati</taxon>
        <taxon>Bacteroidota</taxon>
        <taxon>Bacteroidia</taxon>
        <taxon>Bacteroidales</taxon>
        <taxon>Odoribacteraceae</taxon>
        <taxon>Butyricimonas</taxon>
    </lineage>
</organism>
<evidence type="ECO:0000313" key="2">
    <source>
        <dbReference type="EMBL" id="AZS32115.1"/>
    </source>
</evidence>
<evidence type="ECO:0000259" key="1">
    <source>
        <dbReference type="Pfam" id="PF03781"/>
    </source>
</evidence>
<dbReference type="InterPro" id="IPR016187">
    <property type="entry name" value="CTDL_fold"/>
</dbReference>
<gene>
    <name evidence="2" type="ORF">D8S85_18215</name>
</gene>
<dbReference type="Pfam" id="PF03781">
    <property type="entry name" value="FGE-sulfatase"/>
    <property type="match status" value="1"/>
</dbReference>
<evidence type="ECO:0000313" key="3">
    <source>
        <dbReference type="Proteomes" id="UP000270673"/>
    </source>
</evidence>
<dbReference type="AlphaFoldDB" id="A0A3Q9IRP0"/>
<feature type="domain" description="Sulfatase-modifying factor enzyme-like" evidence="1">
    <location>
        <begin position="73"/>
        <end position="321"/>
    </location>
</feature>
<dbReference type="EMBL" id="CP032819">
    <property type="protein sequence ID" value="AZS32115.1"/>
    <property type="molecule type" value="Genomic_DNA"/>
</dbReference>
<dbReference type="OrthoDB" id="9768004at2"/>
<dbReference type="GO" id="GO:0120147">
    <property type="term" value="F:formylglycine-generating oxidase activity"/>
    <property type="evidence" value="ECO:0007669"/>
    <property type="project" value="TreeGrafter"/>
</dbReference>
<dbReference type="KEGG" id="buy:D8S85_18215"/>
<name>A0A3Q9IRP0_9BACT</name>
<dbReference type="PANTHER" id="PTHR23150:SF19">
    <property type="entry name" value="FORMYLGLYCINE-GENERATING ENZYME"/>
    <property type="match status" value="1"/>
</dbReference>
<dbReference type="InterPro" id="IPR042095">
    <property type="entry name" value="SUMF_sf"/>
</dbReference>
<dbReference type="PANTHER" id="PTHR23150">
    <property type="entry name" value="SULFATASE MODIFYING FACTOR 1, 2"/>
    <property type="match status" value="1"/>
</dbReference>
<accession>A0A3Q9IRP0</accession>
<dbReference type="Gene3D" id="3.90.1580.10">
    <property type="entry name" value="paralog of FGE (formylglycine-generating enzyme)"/>
    <property type="match status" value="1"/>
</dbReference>
<dbReference type="InterPro" id="IPR005532">
    <property type="entry name" value="SUMF_dom"/>
</dbReference>
<dbReference type="InterPro" id="IPR051043">
    <property type="entry name" value="Sulfatase_Mod_Factor_Kinase"/>
</dbReference>
<keyword evidence="3" id="KW-1185">Reference proteome</keyword>
<dbReference type="SUPFAM" id="SSF56436">
    <property type="entry name" value="C-type lectin-like"/>
    <property type="match status" value="1"/>
</dbReference>
<dbReference type="Proteomes" id="UP000270673">
    <property type="component" value="Chromosome"/>
</dbReference>
<reference evidence="2 3" key="1">
    <citation type="submission" date="2018-10" db="EMBL/GenBank/DDBJ databases">
        <title>Butyricimonas faecalis sp. nov., isolated from human faeces and emended description of the genus Butyricimonas.</title>
        <authorList>
            <person name="Le Roy T."/>
            <person name="Van der Smissen P."/>
            <person name="Paquot A."/>
            <person name="Delzenne N."/>
            <person name="Muccioli G."/>
            <person name="Collet J.-F."/>
            <person name="Cani P.D."/>
        </authorList>
    </citation>
    <scope>NUCLEOTIDE SEQUENCE [LARGE SCALE GENOMIC DNA]</scope>
    <source>
        <strain evidence="2 3">H184</strain>
    </source>
</reference>
<protein>
    <submittedName>
        <fullName evidence="2">Formylglycine-generating enzyme family protein</fullName>
    </submittedName>
</protein>